<proteinExistence type="inferred from homology"/>
<evidence type="ECO:0000256" key="1">
    <source>
        <dbReference type="ARBA" id="ARBA00004137"/>
    </source>
</evidence>
<organism evidence="12 13">
    <name type="scientific">Tetracentron sinense</name>
    <name type="common">Spur-leaf</name>
    <dbReference type="NCBI Taxonomy" id="13715"/>
    <lineage>
        <taxon>Eukaryota</taxon>
        <taxon>Viridiplantae</taxon>
        <taxon>Streptophyta</taxon>
        <taxon>Embryophyta</taxon>
        <taxon>Tracheophyta</taxon>
        <taxon>Spermatophyta</taxon>
        <taxon>Magnoliopsida</taxon>
        <taxon>Trochodendrales</taxon>
        <taxon>Trochodendraceae</taxon>
        <taxon>Tetracentron</taxon>
    </lineage>
</organism>
<evidence type="ECO:0000256" key="2">
    <source>
        <dbReference type="ARBA" id="ARBA00005272"/>
    </source>
</evidence>
<keyword evidence="13" id="KW-1185">Reference proteome</keyword>
<comment type="similarity">
    <text evidence="2">Belongs to the NADH dehydrogenase family.</text>
</comment>
<feature type="domain" description="EF-hand" evidence="11">
    <location>
        <begin position="110"/>
        <end position="145"/>
    </location>
</feature>
<evidence type="ECO:0000256" key="5">
    <source>
        <dbReference type="ARBA" id="ARBA00022827"/>
    </source>
</evidence>
<protein>
    <recommendedName>
        <fullName evidence="11">EF-hand domain-containing protein</fullName>
    </recommendedName>
</protein>
<keyword evidence="9" id="KW-0520">NAD</keyword>
<keyword evidence="6" id="KW-0106">Calcium</keyword>
<evidence type="ECO:0000256" key="6">
    <source>
        <dbReference type="ARBA" id="ARBA00022837"/>
    </source>
</evidence>
<dbReference type="InterPro" id="IPR018247">
    <property type="entry name" value="EF_Hand_1_Ca_BS"/>
</dbReference>
<dbReference type="AlphaFoldDB" id="A0A835CY20"/>
<evidence type="ECO:0000259" key="11">
    <source>
        <dbReference type="PROSITE" id="PS50222"/>
    </source>
</evidence>
<keyword evidence="4" id="KW-0472">Membrane</keyword>
<dbReference type="InterPro" id="IPR036188">
    <property type="entry name" value="FAD/NAD-bd_sf"/>
</dbReference>
<evidence type="ECO:0000256" key="3">
    <source>
        <dbReference type="ARBA" id="ARBA00022630"/>
    </source>
</evidence>
<evidence type="ECO:0000256" key="8">
    <source>
        <dbReference type="ARBA" id="ARBA00023002"/>
    </source>
</evidence>
<dbReference type="SUPFAM" id="SSF51905">
    <property type="entry name" value="FAD/NAD(P)-binding domain"/>
    <property type="match status" value="1"/>
</dbReference>
<keyword evidence="8" id="KW-0560">Oxidoreductase</keyword>
<evidence type="ECO:0000256" key="10">
    <source>
        <dbReference type="ARBA" id="ARBA00049010"/>
    </source>
</evidence>
<evidence type="ECO:0000256" key="9">
    <source>
        <dbReference type="ARBA" id="ARBA00023027"/>
    </source>
</evidence>
<reference evidence="12 13" key="1">
    <citation type="submission" date="2020-04" db="EMBL/GenBank/DDBJ databases">
        <title>Plant Genome Project.</title>
        <authorList>
            <person name="Zhang R.-G."/>
        </authorList>
    </citation>
    <scope>NUCLEOTIDE SEQUENCE [LARGE SCALE GENOMIC DNA]</scope>
    <source>
        <strain evidence="12">YNK0</strain>
        <tissue evidence="12">Leaf</tissue>
    </source>
</reference>
<dbReference type="GO" id="GO:0003954">
    <property type="term" value="F:NADH dehydrogenase activity"/>
    <property type="evidence" value="ECO:0007669"/>
    <property type="project" value="InterPro"/>
</dbReference>
<dbReference type="PANTHER" id="PTHR43706">
    <property type="entry name" value="NADH DEHYDROGENASE"/>
    <property type="match status" value="1"/>
</dbReference>
<comment type="subcellular location">
    <subcellularLocation>
        <location evidence="1">Mitochondrion inner membrane</location>
        <topology evidence="1">Peripheral membrane protein</topology>
        <orientation evidence="1">Intermembrane side</orientation>
    </subcellularLocation>
</comment>
<dbReference type="GO" id="GO:0005509">
    <property type="term" value="F:calcium ion binding"/>
    <property type="evidence" value="ECO:0007669"/>
    <property type="project" value="InterPro"/>
</dbReference>
<keyword evidence="4" id="KW-0999">Mitochondrion inner membrane</keyword>
<evidence type="ECO:0000313" key="12">
    <source>
        <dbReference type="EMBL" id="KAF8369974.1"/>
    </source>
</evidence>
<keyword evidence="4" id="KW-0496">Mitochondrion</keyword>
<evidence type="ECO:0000256" key="4">
    <source>
        <dbReference type="ARBA" id="ARBA00022792"/>
    </source>
</evidence>
<comment type="caution">
    <text evidence="12">The sequence shown here is derived from an EMBL/GenBank/DDBJ whole genome shotgun (WGS) entry which is preliminary data.</text>
</comment>
<keyword evidence="5" id="KW-0274">FAD</keyword>
<accession>A0A835CY20</accession>
<dbReference type="PANTHER" id="PTHR43706:SF3">
    <property type="entry name" value="EXTERNAL ALTERNATIVE NAD(P)H-UBIQUINONE OXIDOREDUCTASE B1, MITOCHONDRIAL"/>
    <property type="match status" value="1"/>
</dbReference>
<comment type="catalytic activity">
    <reaction evidence="10">
        <text>a ubiquinone + NADH + H(+) = a ubiquinol + NAD(+)</text>
        <dbReference type="Rhea" id="RHEA:23152"/>
        <dbReference type="Rhea" id="RHEA-COMP:9565"/>
        <dbReference type="Rhea" id="RHEA-COMP:9566"/>
        <dbReference type="ChEBI" id="CHEBI:15378"/>
        <dbReference type="ChEBI" id="CHEBI:16389"/>
        <dbReference type="ChEBI" id="CHEBI:17976"/>
        <dbReference type="ChEBI" id="CHEBI:57540"/>
        <dbReference type="ChEBI" id="CHEBI:57945"/>
    </reaction>
</comment>
<dbReference type="InterPro" id="IPR002048">
    <property type="entry name" value="EF_hand_dom"/>
</dbReference>
<keyword evidence="7" id="KW-0809">Transit peptide</keyword>
<dbReference type="InterPro" id="IPR011992">
    <property type="entry name" value="EF-hand-dom_pair"/>
</dbReference>
<dbReference type="InterPro" id="IPR045024">
    <property type="entry name" value="NDH-2"/>
</dbReference>
<dbReference type="EMBL" id="JABCRI010000368">
    <property type="protein sequence ID" value="KAF8369974.1"/>
    <property type="molecule type" value="Genomic_DNA"/>
</dbReference>
<dbReference type="SUPFAM" id="SSF47473">
    <property type="entry name" value="EF-hand"/>
    <property type="match status" value="1"/>
</dbReference>
<name>A0A835CY20_TETSI</name>
<dbReference type="Proteomes" id="UP000655225">
    <property type="component" value="Unassembled WGS sequence"/>
</dbReference>
<dbReference type="GO" id="GO:0005743">
    <property type="term" value="C:mitochondrial inner membrane"/>
    <property type="evidence" value="ECO:0007669"/>
    <property type="project" value="UniProtKB-SubCell"/>
</dbReference>
<dbReference type="Pfam" id="PF07992">
    <property type="entry name" value="Pyr_redox_2"/>
    <property type="match status" value="1"/>
</dbReference>
<dbReference type="Gene3D" id="3.50.50.100">
    <property type="match status" value="2"/>
</dbReference>
<dbReference type="OrthoDB" id="3244603at2759"/>
<dbReference type="PROSITE" id="PS50222">
    <property type="entry name" value="EF_HAND_2"/>
    <property type="match status" value="1"/>
</dbReference>
<evidence type="ECO:0000313" key="13">
    <source>
        <dbReference type="Proteomes" id="UP000655225"/>
    </source>
</evidence>
<keyword evidence="3" id="KW-0285">Flavoprotein</keyword>
<dbReference type="PROSITE" id="PS00018">
    <property type="entry name" value="EF_HAND_1"/>
    <property type="match status" value="1"/>
</dbReference>
<dbReference type="OMA" id="NFHRSIT"/>
<evidence type="ECO:0000256" key="7">
    <source>
        <dbReference type="ARBA" id="ARBA00022946"/>
    </source>
</evidence>
<gene>
    <name evidence="12" type="ORF">HHK36_031987</name>
</gene>
<dbReference type="InterPro" id="IPR023753">
    <property type="entry name" value="FAD/NAD-binding_dom"/>
</dbReference>
<sequence length="408" mass="46100">MMLKFDERISSYAEQKFQRDGIEVQTGCRVVSVSDKVVTMKEKSKGEISSIPYGMIVWSTGVGTRPVISDFMKQIGQTDRRALATDEWLRVKGSDNVYALGDCATISQRKVMEDISTIFKAADKDNSGTLTVKEFQDVIEDVLVRYPQVGLYLKSKHLRKVTDLLKDSEGNDREEVDIEGFKLALSHVDSQMKSLPATAQVAAQQGAYLARCFNRMEECKDNPEGPLRFRASGRHQFRPFRYKHFGQFAPLGGEQTAAELPGDWVSLGHSTQWLWYSVYARFFPMAKLVCSWRIFKKVEDIQKMTQLISAVHFSYVPRDANSEARVVAQEGLAWSIRELSATDVSSSSSDSSISWERSPAVQVATMRFFSFYERASRAFQDYPSLSKLIVLFTVSVRSVLGAFLRSVI</sequence>